<accession>Q14W33</accession>
<sequence length="367" mass="40250">MLRSLFFALGVIKCIHAQTCVRMSSSNSLALLADSQFEPYTRPTEQTGPVNHWAVTLRNMKNTHICKFMRMTPPELRHTVLNVNRLPLAGIMLSISNDDDGQSLHEIFSNFDRGYTFSTEPPCPNDKGVTHLQINPIRIVQSWGTTYERTVKVPGQAAAYIVKDGFFCRPGTPDNSTICAKPPADLAPTLYPNIKYSMLSNCFVVAEAKETPLKKPLVKPQGVPTLMIEVPVTEPPTTTAPPPPPTTQPTTQPTTTLKADPNDPDGVLNGVFNNFDEKEPTIFLLPKDPTTPQTITTSQITTTLTTTTTLHTTTAPPHSTTPPKEDTEFGIDEVFTFIKSGASTAKINVTAMIVVLLVTIFCICRPN</sequence>
<dbReference type="OrthoDB" id="41074at10239"/>
<dbReference type="KEGG" id="vg:5179482"/>
<evidence type="ECO:0000313" key="3">
    <source>
        <dbReference type="EMBL" id="ABG25624.1"/>
    </source>
</evidence>
<dbReference type="GeneID" id="5179482"/>
<feature type="region of interest" description="Disordered" evidence="1">
    <location>
        <begin position="232"/>
        <end position="264"/>
    </location>
</feature>
<organism evidence="3 4">
    <name type="scientific">Ranid herpesvirus 2</name>
    <dbReference type="NCBI Taxonomy" id="389214"/>
    <lineage>
        <taxon>Viruses</taxon>
        <taxon>Duplodnaviria</taxon>
        <taxon>Heunggongvirae</taxon>
        <taxon>Peploviricota</taxon>
        <taxon>Herviviricetes</taxon>
        <taxon>Herpesvirales</taxon>
        <taxon>Alloherpesviridae</taxon>
        <taxon>Batravirus</taxon>
        <taxon>Batravirus ranidallo2</taxon>
    </lineage>
</organism>
<keyword evidence="2" id="KW-1133">Transmembrane helix</keyword>
<feature type="compositionally biased region" description="Pro residues" evidence="1">
    <location>
        <begin position="238"/>
        <end position="247"/>
    </location>
</feature>
<evidence type="ECO:0000313" key="4">
    <source>
        <dbReference type="Proteomes" id="UP000120576"/>
    </source>
</evidence>
<evidence type="ECO:0000256" key="2">
    <source>
        <dbReference type="SAM" id="Phobius"/>
    </source>
</evidence>
<dbReference type="Proteomes" id="UP000120576">
    <property type="component" value="Genome"/>
</dbReference>
<keyword evidence="4" id="KW-1185">Reference proteome</keyword>
<name>Q14W33_9VIRU</name>
<evidence type="ECO:0000256" key="1">
    <source>
        <dbReference type="SAM" id="MobiDB-lite"/>
    </source>
</evidence>
<keyword evidence="2" id="KW-0472">Membrane</keyword>
<protein>
    <submittedName>
        <fullName evidence="3">ORF73</fullName>
    </submittedName>
</protein>
<dbReference type="RefSeq" id="YP_656581.1">
    <property type="nucleotide sequence ID" value="NC_008210.1"/>
</dbReference>
<reference evidence="3 4" key="1">
    <citation type="journal article" date="2006" name="J. Gen. Virol.">
        <title>Genome sequences of two frog herpesviruses.</title>
        <authorList>
            <person name="Davison A.J."/>
            <person name="Cunningham C."/>
            <person name="Sauerbier W."/>
            <person name="McKinnell R.G."/>
        </authorList>
    </citation>
    <scope>NUCLEOTIDE SEQUENCE [LARGE SCALE GENOMIC DNA]</scope>
    <source>
        <strain evidence="3">ATCC VR-568</strain>
    </source>
</reference>
<proteinExistence type="predicted"/>
<feature type="transmembrane region" description="Helical" evidence="2">
    <location>
        <begin position="347"/>
        <end position="364"/>
    </location>
</feature>
<keyword evidence="2" id="KW-0812">Transmembrane</keyword>
<dbReference type="EMBL" id="DQ665652">
    <property type="protein sequence ID" value="ABG25624.1"/>
    <property type="molecule type" value="Genomic_DNA"/>
</dbReference>